<feature type="region of interest" description="Disordered" evidence="1">
    <location>
        <begin position="676"/>
        <end position="698"/>
    </location>
</feature>
<protein>
    <submittedName>
        <fullName evidence="2">Uncharacterized protein</fullName>
    </submittedName>
</protein>
<feature type="compositionally biased region" description="Acidic residues" evidence="1">
    <location>
        <begin position="531"/>
        <end position="543"/>
    </location>
</feature>
<dbReference type="GeneID" id="73347664"/>
<keyword evidence="3" id="KW-1185">Reference proteome</keyword>
<feature type="compositionally biased region" description="Basic residues" evidence="1">
    <location>
        <begin position="780"/>
        <end position="808"/>
    </location>
</feature>
<proteinExistence type="predicted"/>
<organism evidence="2 3">
    <name type="scientific">Colletotrichum lupini</name>
    <dbReference type="NCBI Taxonomy" id="145971"/>
    <lineage>
        <taxon>Eukaryota</taxon>
        <taxon>Fungi</taxon>
        <taxon>Dikarya</taxon>
        <taxon>Ascomycota</taxon>
        <taxon>Pezizomycotina</taxon>
        <taxon>Sordariomycetes</taxon>
        <taxon>Hypocreomycetidae</taxon>
        <taxon>Glomerellales</taxon>
        <taxon>Glomerellaceae</taxon>
        <taxon>Colletotrichum</taxon>
        <taxon>Colletotrichum acutatum species complex</taxon>
    </lineage>
</organism>
<gene>
    <name evidence="2" type="ORF">CLUP02_13717</name>
</gene>
<name>A0A9Q8WLX8_9PEZI</name>
<reference evidence="2" key="1">
    <citation type="journal article" date="2021" name="Mol. Plant Microbe Interact.">
        <title>Complete Genome Sequence of the Plant-Pathogenic Fungus Colletotrichum lupini.</title>
        <authorList>
            <person name="Baroncelli R."/>
            <person name="Pensec F."/>
            <person name="Da Lio D."/>
            <person name="Boufleur T."/>
            <person name="Vicente I."/>
            <person name="Sarrocco S."/>
            <person name="Picot A."/>
            <person name="Baraldi E."/>
            <person name="Sukno S."/>
            <person name="Thon M."/>
            <person name="Le Floch G."/>
        </authorList>
    </citation>
    <scope>NUCLEOTIDE SEQUENCE</scope>
    <source>
        <strain evidence="2">IMI 504893</strain>
    </source>
</reference>
<feature type="region of interest" description="Disordered" evidence="1">
    <location>
        <begin position="734"/>
        <end position="808"/>
    </location>
</feature>
<dbReference type="AlphaFoldDB" id="A0A9Q8WLX8"/>
<dbReference type="EMBL" id="CP019479">
    <property type="protein sequence ID" value="UQC88194.1"/>
    <property type="molecule type" value="Genomic_DNA"/>
</dbReference>
<dbReference type="RefSeq" id="XP_049149800.1">
    <property type="nucleotide sequence ID" value="XM_049292654.1"/>
</dbReference>
<feature type="region of interest" description="Disordered" evidence="1">
    <location>
        <begin position="487"/>
        <end position="544"/>
    </location>
</feature>
<dbReference type="KEGG" id="clup:CLUP02_13717"/>
<evidence type="ECO:0000256" key="1">
    <source>
        <dbReference type="SAM" id="MobiDB-lite"/>
    </source>
</evidence>
<accession>A0A9Q8WLX8</accession>
<evidence type="ECO:0000313" key="2">
    <source>
        <dbReference type="EMBL" id="UQC88194.1"/>
    </source>
</evidence>
<feature type="compositionally biased region" description="Basic residues" evidence="1">
    <location>
        <begin position="687"/>
        <end position="698"/>
    </location>
</feature>
<evidence type="ECO:0000313" key="3">
    <source>
        <dbReference type="Proteomes" id="UP000830671"/>
    </source>
</evidence>
<dbReference type="Proteomes" id="UP000830671">
    <property type="component" value="Chromosome 7"/>
</dbReference>
<sequence length="808" mass="90841">MYAQRLGLTIKLYYAEPCSISRSLPHPSHTCHPFRRCKAAARKETEVRQRKHTLLRTEYIGRVSGRLVDVLLRWAVTSLRIQPTGLDWAASASVTVMSLGLLLLLCYYSIVYVAPRQDPKAARPTESTRIYRVALLRTRTYQPRAAIVCEEPPTPMPPHASLSLSLVLPLSLSPSLLSAVLCLSCLSCLTPPPALPRLLLSWSLLPTSNSLEYPHCHLHTALYNLNTFTFTFHTYLDCPQLLLVIHSIMTSQNYVEQTTMHSDGISDPMPSRRTSVAQPPTTIYPDLRSPPFAVTTFNHQPQLGESHMLTPVSGGGSPCMQQTTTLPQYPSAMAPMQPQSSPSGSSRMAWHNTVAMSAPQSQVGSPMAMNPPTTESHFEMNYIQAEPEHEREPPEDYYFGNYTVSAQPQSDQGSMSPQMPPHGYYMSQPQQQMMQPQPIMSELSMGQIPHPSQAQAQYYAQPPTHTWVEDSDITSFKSEATRRRYMGYALPSTQIQRPEVVRGPTRARQNNQQAAGRCQRSPRVRGRGEQSEAESSEEPTADDEMAHIDSLPDEFVVKPECPEDVAFLFHRQRDMILSGNKGTGMWEVIAGEHRERFGMTSSAARLQMQVTRGRSNFLEWSLRDRHKLKMAFDHVDAYYFKMVHRKFKELGGGQTTAWGASDVEYLAVERGMVDSGYTAEPTTQPGKSRRTKKQKTRLRNLATSSAVLLDDTVDLQQNPEQRQQILDEIYEYRGEDPEDGVDEEPIFKTVARARPRGRQVEIKMEEESPEEETASSSSKSKGKQPVKKRAPAKPRAVRARMAPKPKLA</sequence>